<dbReference type="InterPro" id="IPR052523">
    <property type="entry name" value="Trichothecene_AcTrans"/>
</dbReference>
<dbReference type="InterPro" id="IPR016181">
    <property type="entry name" value="Acyl_CoA_acyltransferase"/>
</dbReference>
<dbReference type="Proteomes" id="UP000240883">
    <property type="component" value="Unassembled WGS sequence"/>
</dbReference>
<keyword evidence="2" id="KW-1185">Reference proteome</keyword>
<gene>
    <name evidence="1" type="ORF">BS50DRAFT_568864</name>
</gene>
<proteinExistence type="predicted"/>
<evidence type="ECO:0000313" key="2">
    <source>
        <dbReference type="Proteomes" id="UP000240883"/>
    </source>
</evidence>
<accession>A0A2T2P7H8</accession>
<reference evidence="1 2" key="1">
    <citation type="journal article" date="2018" name="Front. Microbiol.">
        <title>Genome-Wide Analysis of Corynespora cassiicola Leaf Fall Disease Putative Effectors.</title>
        <authorList>
            <person name="Lopez D."/>
            <person name="Ribeiro S."/>
            <person name="Label P."/>
            <person name="Fumanal B."/>
            <person name="Venisse J.S."/>
            <person name="Kohler A."/>
            <person name="de Oliveira R.R."/>
            <person name="Labutti K."/>
            <person name="Lipzen A."/>
            <person name="Lail K."/>
            <person name="Bauer D."/>
            <person name="Ohm R.A."/>
            <person name="Barry K.W."/>
            <person name="Spatafora J."/>
            <person name="Grigoriev I.V."/>
            <person name="Martin F.M."/>
            <person name="Pujade-Renaud V."/>
        </authorList>
    </citation>
    <scope>NUCLEOTIDE SEQUENCE [LARGE SCALE GENOMIC DNA]</scope>
    <source>
        <strain evidence="1 2">Philippines</strain>
    </source>
</reference>
<name>A0A2T2P7H8_CORCC</name>
<dbReference type="STRING" id="1448308.A0A2T2P7H8"/>
<dbReference type="Gene3D" id="3.40.630.30">
    <property type="match status" value="1"/>
</dbReference>
<evidence type="ECO:0000313" key="1">
    <source>
        <dbReference type="EMBL" id="PSN73288.1"/>
    </source>
</evidence>
<organism evidence="1 2">
    <name type="scientific">Corynespora cassiicola Philippines</name>
    <dbReference type="NCBI Taxonomy" id="1448308"/>
    <lineage>
        <taxon>Eukaryota</taxon>
        <taxon>Fungi</taxon>
        <taxon>Dikarya</taxon>
        <taxon>Ascomycota</taxon>
        <taxon>Pezizomycotina</taxon>
        <taxon>Dothideomycetes</taxon>
        <taxon>Pleosporomycetidae</taxon>
        <taxon>Pleosporales</taxon>
        <taxon>Corynesporascaceae</taxon>
        <taxon>Corynespora</taxon>
    </lineage>
</organism>
<protein>
    <recommendedName>
        <fullName evidence="3">N-acetyltransferase domain-containing protein</fullName>
    </recommendedName>
</protein>
<dbReference type="EMBL" id="KZ678129">
    <property type="protein sequence ID" value="PSN73288.1"/>
    <property type="molecule type" value="Genomic_DNA"/>
</dbReference>
<dbReference type="PANTHER" id="PTHR42791:SF2">
    <property type="entry name" value="N-ACETYLTRANSFERASE DOMAIN-CONTAINING PROTEIN"/>
    <property type="match status" value="1"/>
</dbReference>
<dbReference type="AlphaFoldDB" id="A0A2T2P7H8"/>
<evidence type="ECO:0008006" key="3">
    <source>
        <dbReference type="Google" id="ProtNLM"/>
    </source>
</evidence>
<dbReference type="OrthoDB" id="2832510at2759"/>
<dbReference type="SUPFAM" id="SSF55729">
    <property type="entry name" value="Acyl-CoA N-acyltransferases (Nat)"/>
    <property type="match status" value="1"/>
</dbReference>
<sequence length="237" mass="27203">MTLQVHPVSLSDRSTVSRILVLANWDDPVAAAAYPTLSLDDRIAGSYARFPRSLFSPYSWHLKVVDEVTGEAISYSRWRLPAEMWLKSRTNGKTRIKETELVKKTDMVLFEVDYQRAMNGQFPKGMNVELMMGMEKDMDVARALFPPEEPSIVLEELKTLPGHQRRGAASLMLRCGIELADTEQLKIHLEATPFGVELYRRYDFETVAKVTHRLTRWGGPEEYTHTLMIRDPKVMEE</sequence>
<dbReference type="PANTHER" id="PTHR42791">
    <property type="entry name" value="GNAT FAMILY ACETYLTRANSFERASE"/>
    <property type="match status" value="1"/>
</dbReference>